<name>A0ABQ1FE87_9BACL</name>
<comment type="caution">
    <text evidence="1">The sequence shown here is derived from an EMBL/GenBank/DDBJ whole genome shotgun (WGS) entry which is preliminary data.</text>
</comment>
<dbReference type="Proteomes" id="UP000615455">
    <property type="component" value="Unassembled WGS sequence"/>
</dbReference>
<dbReference type="InterPro" id="IPR029058">
    <property type="entry name" value="AB_hydrolase_fold"/>
</dbReference>
<evidence type="ECO:0008006" key="3">
    <source>
        <dbReference type="Google" id="ProtNLM"/>
    </source>
</evidence>
<keyword evidence="2" id="KW-1185">Reference proteome</keyword>
<evidence type="ECO:0000313" key="2">
    <source>
        <dbReference type="Proteomes" id="UP000615455"/>
    </source>
</evidence>
<dbReference type="EMBL" id="BMHE01000053">
    <property type="protein sequence ID" value="GGA07780.1"/>
    <property type="molecule type" value="Genomic_DNA"/>
</dbReference>
<proteinExistence type="predicted"/>
<organism evidence="1 2">
    <name type="scientific">Paenibacillus marchantiophytorum</name>
    <dbReference type="NCBI Taxonomy" id="1619310"/>
    <lineage>
        <taxon>Bacteria</taxon>
        <taxon>Bacillati</taxon>
        <taxon>Bacillota</taxon>
        <taxon>Bacilli</taxon>
        <taxon>Bacillales</taxon>
        <taxon>Paenibacillaceae</taxon>
        <taxon>Paenibacillus</taxon>
    </lineage>
</organism>
<reference evidence="2" key="1">
    <citation type="journal article" date="2019" name="Int. J. Syst. Evol. Microbiol.">
        <title>The Global Catalogue of Microorganisms (GCM) 10K type strain sequencing project: providing services to taxonomists for standard genome sequencing and annotation.</title>
        <authorList>
            <consortium name="The Broad Institute Genomics Platform"/>
            <consortium name="The Broad Institute Genome Sequencing Center for Infectious Disease"/>
            <person name="Wu L."/>
            <person name="Ma J."/>
        </authorList>
    </citation>
    <scope>NUCLEOTIDE SEQUENCE [LARGE SCALE GENOMIC DNA]</scope>
    <source>
        <strain evidence="2">CGMCC 1.15043</strain>
    </source>
</reference>
<evidence type="ECO:0000313" key="1">
    <source>
        <dbReference type="EMBL" id="GGA07780.1"/>
    </source>
</evidence>
<sequence>MISAGFATAPYFLDAFGMALSAQFNQEGIANRVVVHYPYGDWTRHRGRQLSEIISDLWRNAHGKPSIYGGESLISYLTANLSARQQVLLIGHSAGGVASIQAAEMVIQQGYSLLGVIQIGSPKCAIPPNLRNQVLYLKAANQLNQAKDPVPRLGTWGGWSKTRLGLRRWNRVKHAPNHRQTLPLIGGHADYFRDHNPYIWQDTTNLQTTMKAIWTWLKRSEKDDEHD</sequence>
<dbReference type="SUPFAM" id="SSF53474">
    <property type="entry name" value="alpha/beta-Hydrolases"/>
    <property type="match status" value="1"/>
</dbReference>
<protein>
    <recommendedName>
        <fullName evidence="3">Alpha/beta hydrolase</fullName>
    </recommendedName>
</protein>
<dbReference type="Gene3D" id="3.40.50.1820">
    <property type="entry name" value="alpha/beta hydrolase"/>
    <property type="match status" value="1"/>
</dbReference>
<accession>A0ABQ1FE87</accession>
<gene>
    <name evidence="1" type="ORF">GCM10008018_61810</name>
</gene>